<dbReference type="Gene3D" id="3.90.640.60">
    <property type="match status" value="1"/>
</dbReference>
<comment type="caution">
    <text evidence="3">The sequence shown here is derived from an EMBL/GenBank/DDBJ whole genome shotgun (WGS) entry which is preliminary data.</text>
</comment>
<feature type="compositionally biased region" description="Low complexity" evidence="2">
    <location>
        <begin position="431"/>
        <end position="440"/>
    </location>
</feature>
<evidence type="ECO:0000313" key="3">
    <source>
        <dbReference type="EMBL" id="KAK3485977.1"/>
    </source>
</evidence>
<feature type="compositionally biased region" description="Pro residues" evidence="2">
    <location>
        <begin position="403"/>
        <end position="416"/>
    </location>
</feature>
<feature type="region of interest" description="Disordered" evidence="2">
    <location>
        <begin position="402"/>
        <end position="518"/>
    </location>
</feature>
<sequence>MSGQTGKWREEQVLVICPGSSTTMAQLGCGELSPPAHRFPTRMFRDEETGQWRPYHTSKRKKAAAVPAPVVEGEQKTEEAKPEGEKKEEDEWEYVEDQDSDEGAVYPIQGGHIVVMDAFLAFLEHVHSSLTTTYHNTPIMLMASPQWTRPDCETLARYIFEKTKTPALCLINSAIATQYGLKWPNMTVVDIGFEKVDVTCIYDSRIVAHRDVGAGWPENSADEEREISGGEVFTRKLQQLLKDKIKGFNRDMAEQLKKSNICEVLPYAPDKPKLMDLPTEDVPLAAAATTTTTTTGAAAAAAASGTTTEGPKIVEPVADEPIYDAEGNLVDDEGVLDVANIVATGQTREFLAKKEKEKQEKAKKKGKDKEAEANRAMRLPNSKRVKNVFHFEEYVTEEVPIVQPAPPAPAPAPAAQPVPATTEGAKDVEMADAPAAPPAEGAEKKDEENKDEAKTEEQKPDAPATEDKKPEEKPSEPAPEPATEAPQPAEAPKAPEPAAAPAPPTPEGPVPTERQTKRIRRDIEVGLERFEFADRAEIDRIVTAIYNAVQSIDDMYMRPPCWESLVFVGNGARIRGLKENILQTLQARHLISPSSATIFTSELPSNIGTPTAGTPGPGGASTPIASGPGGAQSGSLLQAATSAAAANANLNVGPGGAQGFQGGAEGSQLGQHHFHSQTPTNIKLAQLPTYLSEWTKNGFEEAMFLGAQVAARMAFCIHNFDAQGLEMQRYMSLSRVDYNELGPKGIRLHSMLGW</sequence>
<dbReference type="SUPFAM" id="SSF53067">
    <property type="entry name" value="Actin-like ATPase domain"/>
    <property type="match status" value="2"/>
</dbReference>
<reference evidence="3 4" key="1">
    <citation type="journal article" date="2023" name="Mol. Phylogenet. Evol.">
        <title>Genome-scale phylogeny and comparative genomics of the fungal order Sordariales.</title>
        <authorList>
            <person name="Hensen N."/>
            <person name="Bonometti L."/>
            <person name="Westerberg I."/>
            <person name="Brannstrom I.O."/>
            <person name="Guillou S."/>
            <person name="Cros-Aarteil S."/>
            <person name="Calhoun S."/>
            <person name="Haridas S."/>
            <person name="Kuo A."/>
            <person name="Mondo S."/>
            <person name="Pangilinan J."/>
            <person name="Riley R."/>
            <person name="LaButti K."/>
            <person name="Andreopoulos B."/>
            <person name="Lipzen A."/>
            <person name="Chen C."/>
            <person name="Yan M."/>
            <person name="Daum C."/>
            <person name="Ng V."/>
            <person name="Clum A."/>
            <person name="Steindorff A."/>
            <person name="Ohm R.A."/>
            <person name="Martin F."/>
            <person name="Silar P."/>
            <person name="Natvig D.O."/>
            <person name="Lalanne C."/>
            <person name="Gautier V."/>
            <person name="Ament-Velasquez S.L."/>
            <person name="Kruys A."/>
            <person name="Hutchinson M.I."/>
            <person name="Powell A.J."/>
            <person name="Barry K."/>
            <person name="Miller A.N."/>
            <person name="Grigoriev I.V."/>
            <person name="Debuchy R."/>
            <person name="Gladieux P."/>
            <person name="Hiltunen Thoren M."/>
            <person name="Johannesson H."/>
        </authorList>
    </citation>
    <scope>NUCLEOTIDE SEQUENCE [LARGE SCALE GENOMIC DNA]</scope>
    <source>
        <strain evidence="3 4">FGSC 10403</strain>
    </source>
</reference>
<feature type="region of interest" description="Disordered" evidence="2">
    <location>
        <begin position="55"/>
        <end position="92"/>
    </location>
</feature>
<dbReference type="InterPro" id="IPR043129">
    <property type="entry name" value="ATPase_NBD"/>
</dbReference>
<dbReference type="AlphaFoldDB" id="A0AAJ0MMM2"/>
<dbReference type="PANTHER" id="PTHR11937">
    <property type="entry name" value="ACTIN"/>
    <property type="match status" value="1"/>
</dbReference>
<dbReference type="Proteomes" id="UP001285908">
    <property type="component" value="Unassembled WGS sequence"/>
</dbReference>
<feature type="compositionally biased region" description="Pro residues" evidence="2">
    <location>
        <begin position="494"/>
        <end position="509"/>
    </location>
</feature>
<feature type="compositionally biased region" description="Basic and acidic residues" evidence="2">
    <location>
        <begin position="73"/>
        <end position="89"/>
    </location>
</feature>
<proteinExistence type="inferred from homology"/>
<dbReference type="FunFam" id="3.30.420.40:FF:000369">
    <property type="entry name" value="WGS project CABT00000000 data, contig 2.85"/>
    <property type="match status" value="1"/>
</dbReference>
<comment type="similarity">
    <text evidence="1">Belongs to the actin family.</text>
</comment>
<gene>
    <name evidence="3" type="ORF">B0T23DRAFT_242885</name>
</gene>
<dbReference type="Gene3D" id="3.30.420.40">
    <property type="match status" value="3"/>
</dbReference>
<dbReference type="GeneID" id="87871681"/>
<dbReference type="RefSeq" id="XP_062688740.1">
    <property type="nucleotide sequence ID" value="XM_062834059.1"/>
</dbReference>
<evidence type="ECO:0000256" key="1">
    <source>
        <dbReference type="RuleBase" id="RU000487"/>
    </source>
</evidence>
<protein>
    <recommendedName>
        <fullName evidence="5">Actin-like ATPase domain-containing protein</fullName>
    </recommendedName>
</protein>
<dbReference type="InterPro" id="IPR004000">
    <property type="entry name" value="Actin"/>
</dbReference>
<accession>A0AAJ0MMM2</accession>
<organism evidence="3 4">
    <name type="scientific">Neurospora hispaniola</name>
    <dbReference type="NCBI Taxonomy" id="588809"/>
    <lineage>
        <taxon>Eukaryota</taxon>
        <taxon>Fungi</taxon>
        <taxon>Dikarya</taxon>
        <taxon>Ascomycota</taxon>
        <taxon>Pezizomycotina</taxon>
        <taxon>Sordariomycetes</taxon>
        <taxon>Sordariomycetidae</taxon>
        <taxon>Sordariales</taxon>
        <taxon>Sordariaceae</taxon>
        <taxon>Neurospora</taxon>
    </lineage>
</organism>
<name>A0AAJ0MMM2_9PEZI</name>
<dbReference type="EMBL" id="JAULSX010000009">
    <property type="protein sequence ID" value="KAK3485977.1"/>
    <property type="molecule type" value="Genomic_DNA"/>
</dbReference>
<evidence type="ECO:0000313" key="4">
    <source>
        <dbReference type="Proteomes" id="UP001285908"/>
    </source>
</evidence>
<evidence type="ECO:0000256" key="2">
    <source>
        <dbReference type="SAM" id="MobiDB-lite"/>
    </source>
</evidence>
<keyword evidence="4" id="KW-1185">Reference proteome</keyword>
<feature type="region of interest" description="Disordered" evidence="2">
    <location>
        <begin position="354"/>
        <end position="381"/>
    </location>
</feature>
<evidence type="ECO:0008006" key="5">
    <source>
        <dbReference type="Google" id="ProtNLM"/>
    </source>
</evidence>
<dbReference type="Pfam" id="PF00022">
    <property type="entry name" value="Actin"/>
    <property type="match status" value="1"/>
</dbReference>
<dbReference type="SMART" id="SM00268">
    <property type="entry name" value="ACTIN"/>
    <property type="match status" value="1"/>
</dbReference>
<feature type="compositionally biased region" description="Low complexity" evidence="2">
    <location>
        <begin position="607"/>
        <end position="626"/>
    </location>
</feature>
<feature type="compositionally biased region" description="Basic and acidic residues" evidence="2">
    <location>
        <begin position="441"/>
        <end position="475"/>
    </location>
</feature>
<feature type="region of interest" description="Disordered" evidence="2">
    <location>
        <begin position="603"/>
        <end position="633"/>
    </location>
</feature>
<feature type="compositionally biased region" description="Low complexity" evidence="2">
    <location>
        <begin position="481"/>
        <end position="493"/>
    </location>
</feature>